<dbReference type="PROSITE" id="PS51194">
    <property type="entry name" value="HELICASE_CTER"/>
    <property type="match status" value="1"/>
</dbReference>
<evidence type="ECO:0000256" key="11">
    <source>
        <dbReference type="ARBA" id="ARBA00026033"/>
    </source>
</evidence>
<evidence type="ECO:0000256" key="1">
    <source>
        <dbReference type="ARBA" id="ARBA00004496"/>
    </source>
</evidence>
<evidence type="ECO:0000256" key="4">
    <source>
        <dbReference type="ARBA" id="ARBA00022741"/>
    </source>
</evidence>
<dbReference type="Proteomes" id="UP000060487">
    <property type="component" value="Unassembled WGS sequence"/>
</dbReference>
<dbReference type="InterPro" id="IPR006935">
    <property type="entry name" value="Helicase/UvrB_N"/>
</dbReference>
<comment type="domain">
    <text evidence="13">The beta-hairpin motif is involved in DNA binding.</text>
</comment>
<organism evidence="18 19">
    <name type="scientific">Candidatus Magnetominusculus xianensis</name>
    <dbReference type="NCBI Taxonomy" id="1748249"/>
    <lineage>
        <taxon>Bacteria</taxon>
        <taxon>Pseudomonadati</taxon>
        <taxon>Nitrospirota</taxon>
        <taxon>Nitrospiria</taxon>
        <taxon>Nitrospirales</taxon>
        <taxon>Nitrospiraceae</taxon>
        <taxon>Candidatus Magnetominusculus</taxon>
    </lineage>
</organism>
<dbReference type="CDD" id="cd18790">
    <property type="entry name" value="SF2_C_UvrB"/>
    <property type="match status" value="1"/>
</dbReference>
<comment type="caution">
    <text evidence="18">The sequence shown here is derived from an EMBL/GenBank/DDBJ whole genome shotgun (WGS) entry which is preliminary data.</text>
</comment>
<evidence type="ECO:0000313" key="19">
    <source>
        <dbReference type="Proteomes" id="UP000060487"/>
    </source>
</evidence>
<keyword evidence="7 13" id="KW-0067">ATP-binding</keyword>
<keyword evidence="3 13" id="KW-0963">Cytoplasm</keyword>
<name>A0ABR5SE61_9BACT</name>
<dbReference type="Pfam" id="PF12344">
    <property type="entry name" value="UvrB"/>
    <property type="match status" value="1"/>
</dbReference>
<dbReference type="NCBIfam" id="NF003673">
    <property type="entry name" value="PRK05298.1"/>
    <property type="match status" value="1"/>
</dbReference>
<dbReference type="Pfam" id="PF00271">
    <property type="entry name" value="Helicase_C"/>
    <property type="match status" value="1"/>
</dbReference>
<sequence>MGDFKLITGFTPKGDQPEAITALTTGAINGRQQVLLGVTGSGKTFTIANVIANLGLPALVIAHNKTLAAQLYGEFKELFPQNAVEYFVSYYDYYQPEAYIPKTDTYIAKDAMVNEDIDRLRHSATMSVLERRDSIVVASVSCIYGIGSPEDYLGMHLVIKEGDSISRASLLEQLTALQYERREREFKRGTIRVRGDIVEVFPAFSMDKGIRVEYFGDDIDAIYEFDPISGLRLRRLKTAAIYPRSHWITPRERIEGALAGIKREMRAQVEYFLRQGKPAEAQRIEQRTMFDLEMLKEFGFCNGIENYSRHLSGRAPGQPPFTLIDYFPDDMLIVIDESHVTIPQIGGMYEGDKVRKQTLIDYGFRLPSALDNRPLRFAEFEGRLKAVIYVSATPAKYELNRAEGNIVEQIIRPTGLLDPEMFVRPVSGQVDDLIREIRLVTERKERVLVTTLTKKMAEDLSEYYNELGIRTRYLHSDIDTLDRVKILQDLRMGVFDCLVGVNLLREGLDLPEVSLVAIFDADKEGFLRSEKSLIQTAGRGARNVNSKVLLYADTITGSMRRAMDETTRRRKKQLQYNEEMGITPETVINNIKNILATIYEADYWTVPVEPSDSDIEILDAFDDNKLKALELEMREAAGKLDFERAATIRDKIKTIREKALAVGV</sequence>
<reference evidence="18 19" key="1">
    <citation type="submission" date="2015-11" db="EMBL/GenBank/DDBJ databases">
        <authorList>
            <person name="Lin W."/>
        </authorList>
    </citation>
    <scope>NUCLEOTIDE SEQUENCE [LARGE SCALE GENOMIC DNA]</scope>
    <source>
        <strain evidence="18 19">HCH-1</strain>
    </source>
</reference>
<dbReference type="InterPro" id="IPR001650">
    <property type="entry name" value="Helicase_C-like"/>
</dbReference>
<keyword evidence="19" id="KW-1185">Reference proteome</keyword>
<proteinExistence type="inferred from homology"/>
<evidence type="ECO:0000256" key="6">
    <source>
        <dbReference type="ARBA" id="ARBA00022769"/>
    </source>
</evidence>
<evidence type="ECO:0000256" key="8">
    <source>
        <dbReference type="ARBA" id="ARBA00022881"/>
    </source>
</evidence>
<evidence type="ECO:0000256" key="3">
    <source>
        <dbReference type="ARBA" id="ARBA00022490"/>
    </source>
</evidence>
<dbReference type="Pfam" id="PF04851">
    <property type="entry name" value="ResIII"/>
    <property type="match status" value="1"/>
</dbReference>
<feature type="domain" description="UVR" evidence="15">
    <location>
        <begin position="623"/>
        <end position="658"/>
    </location>
</feature>
<dbReference type="PANTHER" id="PTHR24029:SF0">
    <property type="entry name" value="UVRABC SYSTEM PROTEIN B"/>
    <property type="match status" value="1"/>
</dbReference>
<comment type="subunit">
    <text evidence="11 13 14">Forms a heterotetramer with UvrA during the search for lesions. Interacts with UvrC in an incision complex.</text>
</comment>
<comment type="subcellular location">
    <subcellularLocation>
        <location evidence="1 13 14">Cytoplasm</location>
    </subcellularLocation>
</comment>
<dbReference type="EMBL" id="LNQR01000085">
    <property type="protein sequence ID" value="KWT82641.1"/>
    <property type="molecule type" value="Genomic_DNA"/>
</dbReference>
<keyword evidence="10 13" id="KW-0742">SOS response</keyword>
<dbReference type="InterPro" id="IPR014001">
    <property type="entry name" value="Helicase_ATP-bd"/>
</dbReference>
<dbReference type="InterPro" id="IPR001943">
    <property type="entry name" value="UVR_dom"/>
</dbReference>
<evidence type="ECO:0000256" key="2">
    <source>
        <dbReference type="ARBA" id="ARBA00008533"/>
    </source>
</evidence>
<feature type="domain" description="Helicase ATP-binding" evidence="16">
    <location>
        <begin position="24"/>
        <end position="155"/>
    </location>
</feature>
<dbReference type="PROSITE" id="PS50151">
    <property type="entry name" value="UVR"/>
    <property type="match status" value="1"/>
</dbReference>
<dbReference type="RefSeq" id="WP_085053035.1">
    <property type="nucleotide sequence ID" value="NZ_LNQR01000085.1"/>
</dbReference>
<protein>
    <recommendedName>
        <fullName evidence="12 13">UvrABC system protein B</fullName>
        <shortName evidence="13">Protein UvrB</shortName>
    </recommendedName>
    <alternativeName>
        <fullName evidence="13">Excinuclease ABC subunit B</fullName>
    </alternativeName>
</protein>
<dbReference type="InterPro" id="IPR036876">
    <property type="entry name" value="UVR_dom_sf"/>
</dbReference>
<evidence type="ECO:0000256" key="12">
    <source>
        <dbReference type="ARBA" id="ARBA00029504"/>
    </source>
</evidence>
<comment type="similarity">
    <text evidence="2 13 14">Belongs to the UvrB family.</text>
</comment>
<keyword evidence="4 13" id="KW-0547">Nucleotide-binding</keyword>
<dbReference type="SUPFAM" id="SSF46600">
    <property type="entry name" value="C-terminal UvrC-binding domain of UvrB"/>
    <property type="match status" value="1"/>
</dbReference>
<dbReference type="SMART" id="SM00487">
    <property type="entry name" value="DEXDc"/>
    <property type="match status" value="1"/>
</dbReference>
<keyword evidence="5 13" id="KW-0227">DNA damage</keyword>
<evidence type="ECO:0000313" key="18">
    <source>
        <dbReference type="EMBL" id="KWT82641.1"/>
    </source>
</evidence>
<dbReference type="SMART" id="SM00490">
    <property type="entry name" value="HELICc"/>
    <property type="match status" value="1"/>
</dbReference>
<dbReference type="PROSITE" id="PS51192">
    <property type="entry name" value="HELICASE_ATP_BIND_1"/>
    <property type="match status" value="1"/>
</dbReference>
<evidence type="ECO:0000259" key="16">
    <source>
        <dbReference type="PROSITE" id="PS51192"/>
    </source>
</evidence>
<dbReference type="InterPro" id="IPR004807">
    <property type="entry name" value="UvrB"/>
</dbReference>
<feature type="binding site" evidence="13">
    <location>
        <begin position="37"/>
        <end position="44"/>
    </location>
    <ligand>
        <name>ATP</name>
        <dbReference type="ChEBI" id="CHEBI:30616"/>
    </ligand>
</feature>
<keyword evidence="6 13" id="KW-0228">DNA excision</keyword>
<dbReference type="InterPro" id="IPR027417">
    <property type="entry name" value="P-loop_NTPase"/>
</dbReference>
<dbReference type="CDD" id="cd17916">
    <property type="entry name" value="DEXHc_UvrB"/>
    <property type="match status" value="1"/>
</dbReference>
<dbReference type="Gene3D" id="4.10.860.10">
    <property type="entry name" value="UVR domain"/>
    <property type="match status" value="1"/>
</dbReference>
<evidence type="ECO:0000256" key="5">
    <source>
        <dbReference type="ARBA" id="ARBA00022763"/>
    </source>
</evidence>
<dbReference type="InterPro" id="IPR041471">
    <property type="entry name" value="UvrB_inter"/>
</dbReference>
<dbReference type="Pfam" id="PF02151">
    <property type="entry name" value="UVR"/>
    <property type="match status" value="1"/>
</dbReference>
<evidence type="ECO:0000259" key="17">
    <source>
        <dbReference type="PROSITE" id="PS51194"/>
    </source>
</evidence>
<comment type="function">
    <text evidence="13">The UvrABC repair system catalyzes the recognition and processing of DNA lesions. A damage recognition complex composed of 2 UvrA and 2 UvrB subunits scans DNA for abnormalities. Upon binding of the UvrA(2)B(2) complex to a putative damaged site, the DNA wraps around one UvrB monomer. DNA wrap is dependent on ATP binding by UvrB and probably causes local melting of the DNA helix, facilitating insertion of UvrB beta-hairpin between the DNA strands. Then UvrB probes one DNA strand for the presence of a lesion. If a lesion is found the UvrA subunits dissociate and the UvrB-DNA preincision complex is formed. This complex is subsequently bound by UvrC and the second UvrB is released. If no lesion is found, the DNA wraps around the other UvrB subunit that will check the other stand for damage.</text>
</comment>
<dbReference type="Gene3D" id="3.40.50.300">
    <property type="entry name" value="P-loop containing nucleotide triphosphate hydrolases"/>
    <property type="match status" value="3"/>
</dbReference>
<gene>
    <name evidence="13 18" type="primary">uvrB</name>
    <name evidence="18" type="ORF">ASN18_2433</name>
</gene>
<dbReference type="SUPFAM" id="SSF52540">
    <property type="entry name" value="P-loop containing nucleoside triphosphate hydrolases"/>
    <property type="match status" value="2"/>
</dbReference>
<evidence type="ECO:0000256" key="7">
    <source>
        <dbReference type="ARBA" id="ARBA00022840"/>
    </source>
</evidence>
<evidence type="ECO:0000256" key="10">
    <source>
        <dbReference type="ARBA" id="ARBA00023236"/>
    </source>
</evidence>
<accession>A0ABR5SE61</accession>
<dbReference type="InterPro" id="IPR024759">
    <property type="entry name" value="UvrB_YAD/RRR_dom"/>
</dbReference>
<feature type="short sequence motif" description="Beta-hairpin" evidence="13">
    <location>
        <begin position="90"/>
        <end position="113"/>
    </location>
</feature>
<evidence type="ECO:0000256" key="14">
    <source>
        <dbReference type="RuleBase" id="RU003587"/>
    </source>
</evidence>
<keyword evidence="9 13" id="KW-0234">DNA repair</keyword>
<evidence type="ECO:0000256" key="9">
    <source>
        <dbReference type="ARBA" id="ARBA00023204"/>
    </source>
</evidence>
<evidence type="ECO:0000259" key="15">
    <source>
        <dbReference type="PROSITE" id="PS50151"/>
    </source>
</evidence>
<feature type="domain" description="Helicase C-terminal" evidence="17">
    <location>
        <begin position="429"/>
        <end position="595"/>
    </location>
</feature>
<dbReference type="HAMAP" id="MF_00204">
    <property type="entry name" value="UvrB"/>
    <property type="match status" value="1"/>
</dbReference>
<dbReference type="NCBIfam" id="TIGR00631">
    <property type="entry name" value="uvrb"/>
    <property type="match status" value="1"/>
</dbReference>
<dbReference type="PANTHER" id="PTHR24029">
    <property type="entry name" value="UVRABC SYSTEM PROTEIN B"/>
    <property type="match status" value="1"/>
</dbReference>
<keyword evidence="8 13" id="KW-0267">Excision nuclease</keyword>
<evidence type="ECO:0000256" key="13">
    <source>
        <dbReference type="HAMAP-Rule" id="MF_00204"/>
    </source>
</evidence>
<dbReference type="Pfam" id="PF17757">
    <property type="entry name" value="UvrB_inter"/>
    <property type="match status" value="1"/>
</dbReference>